<sequence>MADAFRRVPLLLLATLLLVLVVSLRICVIVRGLGSRRKRRTARKATMERRETSSGLHKRAINFSTPNRAVPARRAPAYDPTLYSHLPPHEQPLPLDPEEEWLEDLSHTLPLGSESMQDWMGSHCRQREAERSRHLFSAMLEEGIDGGKTKIVDLDFGLSSGTAAPVRNSCASSHVATTTVRQTSLHGAGMAGRGARSCPVNGIADGCRPTPSFSRGAGTSGDKATTVLSPHSAMPSPPPRRSVAALVANTTTTSPEEIARHVWESFSQQMHGPTAENITNGVSRMRVGSDADADDTRRATGDESSKFHCEDEADNAERLVIRPLGVRGGGRGGCRRQQNRGSRGDERLYLEIDNMSRGNKTIYPDNLADTSACGEVQMSGDTQLSPSVAGESIAEGDAGDGNDEDGGSARESEFSAGSTGDAEKRKNMREQTFNTTAEVMEKHGALMADTVQRASKRQFSILERQCDILKREVDAQKRHNETSDEANRMMCSAFMEIVKTIRDRS</sequence>
<accession>A0A388LA29</accession>
<feature type="region of interest" description="Disordered" evidence="1">
    <location>
        <begin position="275"/>
        <end position="307"/>
    </location>
</feature>
<evidence type="ECO:0000313" key="2">
    <source>
        <dbReference type="EMBL" id="GBG79175.1"/>
    </source>
</evidence>
<protein>
    <submittedName>
        <fullName evidence="2">Uncharacterized protein</fullName>
    </submittedName>
</protein>
<organism evidence="2 3">
    <name type="scientific">Chara braunii</name>
    <name type="common">Braun's stonewort</name>
    <dbReference type="NCBI Taxonomy" id="69332"/>
    <lineage>
        <taxon>Eukaryota</taxon>
        <taxon>Viridiplantae</taxon>
        <taxon>Streptophyta</taxon>
        <taxon>Charophyceae</taxon>
        <taxon>Charales</taxon>
        <taxon>Characeae</taxon>
        <taxon>Chara</taxon>
    </lineage>
</organism>
<feature type="region of interest" description="Disordered" evidence="1">
    <location>
        <begin position="377"/>
        <end position="427"/>
    </location>
</feature>
<evidence type="ECO:0000313" key="3">
    <source>
        <dbReference type="Proteomes" id="UP000265515"/>
    </source>
</evidence>
<feature type="compositionally biased region" description="Basic and acidic residues" evidence="1">
    <location>
        <begin position="294"/>
        <end position="307"/>
    </location>
</feature>
<comment type="caution">
    <text evidence="2">The sequence shown here is derived from an EMBL/GenBank/DDBJ whole genome shotgun (WGS) entry which is preliminary data.</text>
</comment>
<evidence type="ECO:0000256" key="1">
    <source>
        <dbReference type="SAM" id="MobiDB-lite"/>
    </source>
</evidence>
<keyword evidence="3" id="KW-1185">Reference proteome</keyword>
<dbReference type="Gramene" id="GBG79175">
    <property type="protein sequence ID" value="GBG79175"/>
    <property type="gene ID" value="CBR_g28891"/>
</dbReference>
<dbReference type="Proteomes" id="UP000265515">
    <property type="component" value="Unassembled WGS sequence"/>
</dbReference>
<proteinExistence type="predicted"/>
<gene>
    <name evidence="2" type="ORF">CBR_g28891</name>
</gene>
<reference evidence="2 3" key="1">
    <citation type="journal article" date="2018" name="Cell">
        <title>The Chara Genome: Secondary Complexity and Implications for Plant Terrestrialization.</title>
        <authorList>
            <person name="Nishiyama T."/>
            <person name="Sakayama H."/>
            <person name="Vries J.D."/>
            <person name="Buschmann H."/>
            <person name="Saint-Marcoux D."/>
            <person name="Ullrich K.K."/>
            <person name="Haas F.B."/>
            <person name="Vanderstraeten L."/>
            <person name="Becker D."/>
            <person name="Lang D."/>
            <person name="Vosolsobe S."/>
            <person name="Rombauts S."/>
            <person name="Wilhelmsson P.K.I."/>
            <person name="Janitza P."/>
            <person name="Kern R."/>
            <person name="Heyl A."/>
            <person name="Rumpler F."/>
            <person name="Villalobos L.I.A.C."/>
            <person name="Clay J.M."/>
            <person name="Skokan R."/>
            <person name="Toyoda A."/>
            <person name="Suzuki Y."/>
            <person name="Kagoshima H."/>
            <person name="Schijlen E."/>
            <person name="Tajeshwar N."/>
            <person name="Catarino B."/>
            <person name="Hetherington A.J."/>
            <person name="Saltykova A."/>
            <person name="Bonnot C."/>
            <person name="Breuninger H."/>
            <person name="Symeonidi A."/>
            <person name="Radhakrishnan G.V."/>
            <person name="Van Nieuwerburgh F."/>
            <person name="Deforce D."/>
            <person name="Chang C."/>
            <person name="Karol K.G."/>
            <person name="Hedrich R."/>
            <person name="Ulvskov P."/>
            <person name="Glockner G."/>
            <person name="Delwiche C.F."/>
            <person name="Petrasek J."/>
            <person name="Van de Peer Y."/>
            <person name="Friml J."/>
            <person name="Beilby M."/>
            <person name="Dolan L."/>
            <person name="Kohara Y."/>
            <person name="Sugano S."/>
            <person name="Fujiyama A."/>
            <person name="Delaux P.-M."/>
            <person name="Quint M."/>
            <person name="TheiBen G."/>
            <person name="Hagemann M."/>
            <person name="Harholt J."/>
            <person name="Dunand C."/>
            <person name="Zachgo S."/>
            <person name="Langdale J."/>
            <person name="Maumus F."/>
            <person name="Straeten D.V.D."/>
            <person name="Gould S.B."/>
            <person name="Rensing S.A."/>
        </authorList>
    </citation>
    <scope>NUCLEOTIDE SEQUENCE [LARGE SCALE GENOMIC DNA]</scope>
    <source>
        <strain evidence="2 3">S276</strain>
    </source>
</reference>
<feature type="compositionally biased region" description="Acidic residues" evidence="1">
    <location>
        <begin position="397"/>
        <end position="406"/>
    </location>
</feature>
<dbReference type="EMBL" id="BFEA01000313">
    <property type="protein sequence ID" value="GBG79175.1"/>
    <property type="molecule type" value="Genomic_DNA"/>
</dbReference>
<dbReference type="AlphaFoldDB" id="A0A388LA29"/>
<name>A0A388LA29_CHABU</name>
<feature type="region of interest" description="Disordered" evidence="1">
    <location>
        <begin position="324"/>
        <end position="352"/>
    </location>
</feature>